<feature type="transmembrane region" description="Helical" evidence="1">
    <location>
        <begin position="25"/>
        <end position="51"/>
    </location>
</feature>
<proteinExistence type="predicted"/>
<dbReference type="Proteomes" id="UP001642409">
    <property type="component" value="Unassembled WGS sequence"/>
</dbReference>
<protein>
    <submittedName>
        <fullName evidence="2">Hypothetical_protein</fullName>
    </submittedName>
</protein>
<keyword evidence="1" id="KW-0472">Membrane</keyword>
<accession>A0ABP1H9C3</accession>
<name>A0ABP1H9C3_9EUKA</name>
<evidence type="ECO:0000313" key="2">
    <source>
        <dbReference type="EMBL" id="CAL5987071.1"/>
    </source>
</evidence>
<organism evidence="2 3">
    <name type="scientific">Hexamita inflata</name>
    <dbReference type="NCBI Taxonomy" id="28002"/>
    <lineage>
        <taxon>Eukaryota</taxon>
        <taxon>Metamonada</taxon>
        <taxon>Diplomonadida</taxon>
        <taxon>Hexamitidae</taxon>
        <taxon>Hexamitinae</taxon>
        <taxon>Hexamita</taxon>
    </lineage>
</organism>
<comment type="caution">
    <text evidence="2">The sequence shown here is derived from an EMBL/GenBank/DDBJ whole genome shotgun (WGS) entry which is preliminary data.</text>
</comment>
<dbReference type="EMBL" id="CAXDID020000021">
    <property type="protein sequence ID" value="CAL5987071.1"/>
    <property type="molecule type" value="Genomic_DNA"/>
</dbReference>
<keyword evidence="1" id="KW-0812">Transmembrane</keyword>
<keyword evidence="1" id="KW-1133">Transmembrane helix</keyword>
<evidence type="ECO:0000256" key="1">
    <source>
        <dbReference type="SAM" id="Phobius"/>
    </source>
</evidence>
<gene>
    <name evidence="2" type="ORF">HINF_LOCUS9709</name>
</gene>
<keyword evidence="3" id="KW-1185">Reference proteome</keyword>
<evidence type="ECO:0000313" key="3">
    <source>
        <dbReference type="Proteomes" id="UP001642409"/>
    </source>
</evidence>
<reference evidence="2 3" key="1">
    <citation type="submission" date="2024-07" db="EMBL/GenBank/DDBJ databases">
        <authorList>
            <person name="Akdeniz Z."/>
        </authorList>
    </citation>
    <scope>NUCLEOTIDE SEQUENCE [LARGE SCALE GENOMIC DNA]</scope>
</reference>
<sequence length="130" mass="15422">MTHNCIFEIFDSFFFNRQCLYSKQYIIILIIFEVSSPVLHFLVVTFVFNLFDSYFEVKIILQKVLITNETGIPTVGKQVKSKRKEEGQEATELDGYFHRRLGMRCRFSNIECPRRHALETQTMQVQMKVK</sequence>